<evidence type="ECO:0000256" key="3">
    <source>
        <dbReference type="ARBA" id="ARBA00022475"/>
    </source>
</evidence>
<comment type="subcellular location">
    <subcellularLocation>
        <location evidence="1">Cell membrane</location>
        <topology evidence="1">Multi-pass membrane protein</topology>
    </subcellularLocation>
</comment>
<dbReference type="HOGENOM" id="CLU_039914_2_2_9"/>
<evidence type="ECO:0000256" key="1">
    <source>
        <dbReference type="ARBA" id="ARBA00004651"/>
    </source>
</evidence>
<keyword evidence="5 7" id="KW-1133">Transmembrane helix</keyword>
<dbReference type="InterPro" id="IPR003495">
    <property type="entry name" value="CobW/HypB/UreG_nucleotide-bd"/>
</dbReference>
<dbReference type="SUPFAM" id="SSF52540">
    <property type="entry name" value="P-loop containing nucleoside triphosphate hydrolases"/>
    <property type="match status" value="1"/>
</dbReference>
<keyword evidence="6 7" id="KW-0472">Membrane</keyword>
<evidence type="ECO:0000256" key="4">
    <source>
        <dbReference type="ARBA" id="ARBA00022692"/>
    </source>
</evidence>
<dbReference type="Gene3D" id="3.40.50.300">
    <property type="entry name" value="P-loop containing nucleotide triphosphate hydrolases"/>
    <property type="match status" value="1"/>
</dbReference>
<name>B8I8W7_RUMCH</name>
<dbReference type="OrthoDB" id="9810876at2"/>
<feature type="transmembrane region" description="Helical" evidence="7">
    <location>
        <begin position="338"/>
        <end position="357"/>
    </location>
</feature>
<reference evidence="9 10" key="1">
    <citation type="submission" date="2009-01" db="EMBL/GenBank/DDBJ databases">
        <title>Complete sequence of Clostridium cellulolyticum H10.</title>
        <authorList>
            <consortium name="US DOE Joint Genome Institute"/>
            <person name="Lucas S."/>
            <person name="Copeland A."/>
            <person name="Lapidus A."/>
            <person name="Glavina del Rio T."/>
            <person name="Dalin E."/>
            <person name="Tice H."/>
            <person name="Bruce D."/>
            <person name="Goodwin L."/>
            <person name="Pitluck S."/>
            <person name="Chertkov O."/>
            <person name="Saunders E."/>
            <person name="Brettin T."/>
            <person name="Detter J.C."/>
            <person name="Han C."/>
            <person name="Larimer F."/>
            <person name="Land M."/>
            <person name="Hauser L."/>
            <person name="Kyrpides N."/>
            <person name="Ivanova N."/>
            <person name="Zhou J."/>
            <person name="Richardson P."/>
        </authorList>
    </citation>
    <scope>NUCLEOTIDE SEQUENCE [LARGE SCALE GENOMIC DNA]</scope>
    <source>
        <strain evidence="10">ATCC 35319 / DSM 5812 / JCM 6584 / H10</strain>
    </source>
</reference>
<dbReference type="STRING" id="394503.Ccel_3005"/>
<dbReference type="Pfam" id="PF03773">
    <property type="entry name" value="ArsP_1"/>
    <property type="match status" value="1"/>
</dbReference>
<evidence type="ECO:0000256" key="6">
    <source>
        <dbReference type="ARBA" id="ARBA00023136"/>
    </source>
</evidence>
<keyword evidence="3" id="KW-1003">Cell membrane</keyword>
<dbReference type="InterPro" id="IPR005524">
    <property type="entry name" value="DUF318"/>
</dbReference>
<evidence type="ECO:0000259" key="8">
    <source>
        <dbReference type="Pfam" id="PF02492"/>
    </source>
</evidence>
<evidence type="ECO:0000313" key="10">
    <source>
        <dbReference type="Proteomes" id="UP000001349"/>
    </source>
</evidence>
<feature type="transmembrane region" description="Helical" evidence="7">
    <location>
        <begin position="405"/>
        <end position="426"/>
    </location>
</feature>
<feature type="transmembrane region" description="Helical" evidence="7">
    <location>
        <begin position="196"/>
        <end position="215"/>
    </location>
</feature>
<feature type="domain" description="CobW/HypB/UreG nucleotide-binding" evidence="8">
    <location>
        <begin position="5"/>
        <end position="172"/>
    </location>
</feature>
<evidence type="ECO:0000256" key="2">
    <source>
        <dbReference type="ARBA" id="ARBA00006386"/>
    </source>
</evidence>
<dbReference type="eggNOG" id="COG0523">
    <property type="taxonomic scope" value="Bacteria"/>
</dbReference>
<dbReference type="AlphaFoldDB" id="B8I8W7"/>
<dbReference type="Pfam" id="PF02492">
    <property type="entry name" value="cobW"/>
    <property type="match status" value="1"/>
</dbReference>
<organism evidence="9 10">
    <name type="scientific">Ruminiclostridium cellulolyticum (strain ATCC 35319 / DSM 5812 / JCM 6584 / H10)</name>
    <name type="common">Clostridium cellulolyticum</name>
    <dbReference type="NCBI Taxonomy" id="394503"/>
    <lineage>
        <taxon>Bacteria</taxon>
        <taxon>Bacillati</taxon>
        <taxon>Bacillota</taxon>
        <taxon>Clostridia</taxon>
        <taxon>Eubacteriales</taxon>
        <taxon>Oscillospiraceae</taxon>
        <taxon>Ruminiclostridium</taxon>
    </lineage>
</organism>
<keyword evidence="10" id="KW-1185">Reference proteome</keyword>
<evidence type="ECO:0000256" key="5">
    <source>
        <dbReference type="ARBA" id="ARBA00022989"/>
    </source>
</evidence>
<dbReference type="Proteomes" id="UP000001349">
    <property type="component" value="Chromosome"/>
</dbReference>
<proteinExistence type="inferred from homology"/>
<dbReference type="PANTHER" id="PTHR34184">
    <property type="entry name" value="UPF0718 PROTEIN YCGR"/>
    <property type="match status" value="1"/>
</dbReference>
<accession>B8I8W7</accession>
<dbReference type="KEGG" id="cce:Ccel_3005"/>
<feature type="transmembrane region" description="Helical" evidence="7">
    <location>
        <begin position="438"/>
        <end position="454"/>
    </location>
</feature>
<dbReference type="EMBL" id="CP001348">
    <property type="protein sequence ID" value="ACL77299.1"/>
    <property type="molecule type" value="Genomic_DNA"/>
</dbReference>
<protein>
    <submittedName>
        <fullName evidence="9">Permease</fullName>
    </submittedName>
</protein>
<keyword evidence="4 7" id="KW-0812">Transmembrane</keyword>
<feature type="transmembrane region" description="Helical" evidence="7">
    <location>
        <begin position="275"/>
        <end position="296"/>
    </location>
</feature>
<dbReference type="InterPro" id="IPR052923">
    <property type="entry name" value="UPF0718"/>
</dbReference>
<evidence type="ECO:0000313" key="9">
    <source>
        <dbReference type="EMBL" id="ACL77299.1"/>
    </source>
</evidence>
<gene>
    <name evidence="9" type="ordered locus">Ccel_3005</name>
</gene>
<feature type="transmembrane region" description="Helical" evidence="7">
    <location>
        <begin position="501"/>
        <end position="523"/>
    </location>
</feature>
<dbReference type="PANTHER" id="PTHR34184:SF4">
    <property type="entry name" value="UPF0718 PROTEIN YCGR"/>
    <property type="match status" value="1"/>
</dbReference>
<dbReference type="eggNOG" id="COG0701">
    <property type="taxonomic scope" value="Bacteria"/>
</dbReference>
<feature type="transmembrane region" description="Helical" evidence="7">
    <location>
        <begin position="227"/>
        <end position="255"/>
    </location>
</feature>
<dbReference type="GO" id="GO:0005886">
    <property type="term" value="C:plasma membrane"/>
    <property type="evidence" value="ECO:0007669"/>
    <property type="project" value="UniProtKB-SubCell"/>
</dbReference>
<dbReference type="InterPro" id="IPR027417">
    <property type="entry name" value="P-loop_NTPase"/>
</dbReference>
<dbReference type="RefSeq" id="WP_015926358.1">
    <property type="nucleotide sequence ID" value="NC_011898.1"/>
</dbReference>
<comment type="similarity">
    <text evidence="2">Belongs to the UPF0718 family.</text>
</comment>
<sequence length="524" mass="58162">MSIQISIIGGFLESGKTTFVQNLLKSQQSTYGNKTVLICCEQGYEEYRESVLKRYNTTLIYVNDIHILDRGFISSIVEEYAPDRILIEYNGTWPIGDFLRIRLPSGCCISKIVFIADASTFELYMSNMKSLIIEQISNSDVVILNRDKLLGTLEKTNIKRAIKAVNRQAKIIYYKRIIDNKEKVHCFETQGFQKDIRNFLIITLLLVVYFFLISVRNTGFTGDFKKIHTFITVFLSILIQALPFILIGIFISSFLQIFISDEKLVGMFSRFKWAGFPAAVIMGIFFPVCDCAMAPVCSRLAGKGVPLYYVLTFLLSAPVVNPVVITSTYYAFQNKPEVVLMRVGLGIAVALSVGLFVKFAGVSKEYAVKETILDTPCTGGYLGDFSQEGLAGKLGMLIRHAGMEFFNVGSYIVVGAFITSGLQTFISGELFSTAGVSRSMGLLAMLGAAIFMSVCSTSNAFIAKGFSYSFPMYSVVCYMVMGPMLDLKNLLMLSAGFKKKFLIELASILIVIAVFIFSITAPII</sequence>
<evidence type="ECO:0000256" key="7">
    <source>
        <dbReference type="SAM" id="Phobius"/>
    </source>
</evidence>
<feature type="transmembrane region" description="Helical" evidence="7">
    <location>
        <begin position="308"/>
        <end position="332"/>
    </location>
</feature>